<evidence type="ECO:0000256" key="2">
    <source>
        <dbReference type="ARBA" id="ARBA00022833"/>
    </source>
</evidence>
<feature type="region of interest" description="Disordered" evidence="7">
    <location>
        <begin position="332"/>
        <end position="357"/>
    </location>
</feature>
<dbReference type="Proteomes" id="UP000070544">
    <property type="component" value="Unassembled WGS sequence"/>
</dbReference>
<evidence type="ECO:0000256" key="3">
    <source>
        <dbReference type="ARBA" id="ARBA00023015"/>
    </source>
</evidence>
<feature type="compositionally biased region" description="Low complexity" evidence="7">
    <location>
        <begin position="333"/>
        <end position="356"/>
    </location>
</feature>
<evidence type="ECO:0000256" key="7">
    <source>
        <dbReference type="SAM" id="MobiDB-lite"/>
    </source>
</evidence>
<keyword evidence="2" id="KW-0862">Zinc</keyword>
<dbReference type="PANTHER" id="PTHR31313:SF81">
    <property type="entry name" value="TY1 ENHANCER ACTIVATOR"/>
    <property type="match status" value="1"/>
</dbReference>
<dbReference type="GO" id="GO:0046872">
    <property type="term" value="F:metal ion binding"/>
    <property type="evidence" value="ECO:0007669"/>
    <property type="project" value="UniProtKB-KW"/>
</dbReference>
<dbReference type="InterPro" id="IPR051615">
    <property type="entry name" value="Transcr_Regulatory_Elem"/>
</dbReference>
<dbReference type="PANTHER" id="PTHR31313">
    <property type="entry name" value="TY1 ENHANCER ACTIVATOR"/>
    <property type="match status" value="1"/>
</dbReference>
<feature type="compositionally biased region" description="Basic residues" evidence="7">
    <location>
        <begin position="25"/>
        <end position="34"/>
    </location>
</feature>
<evidence type="ECO:0000256" key="6">
    <source>
        <dbReference type="ARBA" id="ARBA00023242"/>
    </source>
</evidence>
<organism evidence="8 9">
    <name type="scientific">Gonapodya prolifera (strain JEL478)</name>
    <name type="common">Monoblepharis prolifera</name>
    <dbReference type="NCBI Taxonomy" id="1344416"/>
    <lineage>
        <taxon>Eukaryota</taxon>
        <taxon>Fungi</taxon>
        <taxon>Fungi incertae sedis</taxon>
        <taxon>Chytridiomycota</taxon>
        <taxon>Chytridiomycota incertae sedis</taxon>
        <taxon>Monoblepharidomycetes</taxon>
        <taxon>Monoblepharidales</taxon>
        <taxon>Gonapodyaceae</taxon>
        <taxon>Gonapodya</taxon>
    </lineage>
</organism>
<feature type="region of interest" description="Disordered" evidence="7">
    <location>
        <begin position="1"/>
        <end position="46"/>
    </location>
</feature>
<evidence type="ECO:0000313" key="9">
    <source>
        <dbReference type="Proteomes" id="UP000070544"/>
    </source>
</evidence>
<sequence length="986" mass="106676">MTRKTFPSVADGGQVDDATPGKSTEKKRRARRTKVHPDGVRLQKKVSKACDRSVEAKPEVLEELVNETRIIREILQAGAAVDPTGPHAERLWELINSATALIATLLSSNVTGPHQQGDTADQSTADEDIGQGYDIPSFDHTTAVEMAPAYPVGEDSSILLGLDMTAWRSIISGAETDAGTDPILSTHFDSVQEGQLHQSEFSGLDVGASSGCGPVGQVSKKRKLNDHENFWEWIIALNDNPDTLELPSISHIRSELISELALSSSQIYPDLSLHSLTENNGAPVELDMQPEIAQLPLVPTPQLPSAPFDVLGVGTSTGAGALLSTSPAPFSLTSSDSARTAPSTSSSPSTGSSPLPEVLALRDSTMYRITKSRDEQGQAIDEVALLVQELAGVTVGGSVNANAAGVAFMTGAIAYGTIGSAAMTNPTVAHSKIGTANFGSGASPSSPPNVDPLAAYGSPGRDDSSDEDGVQTPVDENQVFTVDEDPYFSLRVEPSPSALAVMSKLAPVILTPEEERYYLEKYLGTAGCWCSMGIPAPMLLGPKATRNTLLLNATLAHSFRYMRQRRQGEIFLARAKRIVMTVEEDSMTSARAYFLIGIYSHDQGKSALGQAWSVLGLGNAIHQRLNKPPPSSRSLLAATGVHPPDSTLLNPLQYEFRQRIMWFLYVAATDYLLNFDGESYPDPKSAAFDNLPNMMPSDELWNGLDDLGHPIPGTPAVRIVRKLIAQGVCQAVTLSQPNNPSTLQRRFPSYGFTERCSLYLILNRVQRLVWARERKMEPPQSGDSVAKVQLDLARWDANLPQYLKTSLTADLPQTGTQKKDAVPLPEDMLFHSAHSLRLMFCLTQILLHRSSGVHVGDGTSALSWPSSHSREICYSAARESTHVVSRLLKHNPDCSRINTNAFYAVFQCGAVHALCRYELRNADPTSSFLDAILGPGAPHVDRVSAAIVKSEEGFAVHLETLRRMTHCWSAGANYYTTLRRMGSALM</sequence>
<evidence type="ECO:0000313" key="8">
    <source>
        <dbReference type="EMBL" id="KXS16391.1"/>
    </source>
</evidence>
<dbReference type="CDD" id="cd12148">
    <property type="entry name" value="fungal_TF_MHR"/>
    <property type="match status" value="1"/>
</dbReference>
<keyword evidence="9" id="KW-1185">Reference proteome</keyword>
<accession>A0A139AHT7</accession>
<dbReference type="GO" id="GO:0003677">
    <property type="term" value="F:DNA binding"/>
    <property type="evidence" value="ECO:0007669"/>
    <property type="project" value="UniProtKB-KW"/>
</dbReference>
<keyword evidence="5" id="KW-0804">Transcription</keyword>
<evidence type="ECO:0000256" key="5">
    <source>
        <dbReference type="ARBA" id="ARBA00023163"/>
    </source>
</evidence>
<protein>
    <recommendedName>
        <fullName evidence="10">Transcription factor domain-containing protein</fullName>
    </recommendedName>
</protein>
<gene>
    <name evidence="8" type="ORF">M427DRAFT_31130</name>
</gene>
<dbReference type="AlphaFoldDB" id="A0A139AHT7"/>
<evidence type="ECO:0000256" key="1">
    <source>
        <dbReference type="ARBA" id="ARBA00022723"/>
    </source>
</evidence>
<evidence type="ECO:0000256" key="4">
    <source>
        <dbReference type="ARBA" id="ARBA00023125"/>
    </source>
</evidence>
<keyword evidence="4" id="KW-0238">DNA-binding</keyword>
<name>A0A139AHT7_GONPJ</name>
<reference evidence="8 9" key="1">
    <citation type="journal article" date="2015" name="Genome Biol. Evol.">
        <title>Phylogenomic analyses indicate that early fungi evolved digesting cell walls of algal ancestors of land plants.</title>
        <authorList>
            <person name="Chang Y."/>
            <person name="Wang S."/>
            <person name="Sekimoto S."/>
            <person name="Aerts A.L."/>
            <person name="Choi C."/>
            <person name="Clum A."/>
            <person name="LaButti K.M."/>
            <person name="Lindquist E.A."/>
            <person name="Yee Ngan C."/>
            <person name="Ohm R.A."/>
            <person name="Salamov A.A."/>
            <person name="Grigoriev I.V."/>
            <person name="Spatafora J.W."/>
            <person name="Berbee M.L."/>
        </authorList>
    </citation>
    <scope>NUCLEOTIDE SEQUENCE [LARGE SCALE GENOMIC DNA]</scope>
    <source>
        <strain evidence="8 9">JEL478</strain>
    </source>
</reference>
<evidence type="ECO:0008006" key="10">
    <source>
        <dbReference type="Google" id="ProtNLM"/>
    </source>
</evidence>
<feature type="region of interest" description="Disordered" evidence="7">
    <location>
        <begin position="439"/>
        <end position="474"/>
    </location>
</feature>
<keyword evidence="6" id="KW-0539">Nucleus</keyword>
<keyword evidence="1" id="KW-0479">Metal-binding</keyword>
<proteinExistence type="predicted"/>
<keyword evidence="3" id="KW-0805">Transcription regulation</keyword>
<dbReference type="EMBL" id="KQ965752">
    <property type="protein sequence ID" value="KXS16391.1"/>
    <property type="molecule type" value="Genomic_DNA"/>
</dbReference>